<dbReference type="InterPro" id="IPR059179">
    <property type="entry name" value="MLKL-like_MCAfunc"/>
</dbReference>
<dbReference type="InterPro" id="IPR036537">
    <property type="entry name" value="Adaptor_Cbl_N_dom_sf"/>
</dbReference>
<evidence type="ECO:0000256" key="2">
    <source>
        <dbReference type="ARBA" id="ARBA00022840"/>
    </source>
</evidence>
<dbReference type="PANTHER" id="PTHR44329:SF298">
    <property type="entry name" value="MIXED LINEAGE KINASE DOMAIN-LIKE PROTEIN"/>
    <property type="match status" value="1"/>
</dbReference>
<dbReference type="Pfam" id="PF07714">
    <property type="entry name" value="PK_Tyr_Ser-Thr"/>
    <property type="match status" value="1"/>
</dbReference>
<evidence type="ECO:0000256" key="1">
    <source>
        <dbReference type="ARBA" id="ARBA00022741"/>
    </source>
</evidence>
<proteinExistence type="predicted"/>
<dbReference type="InterPro" id="IPR006597">
    <property type="entry name" value="Sel1-like"/>
</dbReference>
<sequence>MSEDIDNISAQEFVPWLREIAEIVEKLVIFYQNVEHNKRICGVLMVRIQAARASINSLEICACEFPESTDFFTPENYINLRNFKLFLKKIEEFIKKVQNIQNYQFFLDKNSIKNEFYDLIDKFDDYMKSLNFSMAINIKHPSKDIELIKKDIDDMKEYLKWIMESTNKEQIDKIEEIMESTNKEQIDKIEEITLSNSELLQKITVKIEDLIRNKNAYDNPKMQKLIRKEIIASASLNPDDFILDQEKPIRGRVRKYHYKRFGEFDVALKELEQKTKMSDRLVLQIGILKNINESRDIVQYIGLVTINSRQFLVTQWAENGTLREYYVKRNPDIKIRARLALEIARGLNYLEAYKIFHHDVRSENVLVDYFEHAKITKFEFSRSIGDAVSSTNLDVTMENVRYMAPEKINNSALRYNSKCEVFSFGMLLWELAEQKLPFSETGNTVLAISQLIVDNTMNLKFSSHDVPKKWKSLVSKATQYKAIDRPEMKEILRKIRFINESINTTTPDASDSHNDLQTLTFNEAIEQTNLKNGSKERAWKTIVKYSEKKDDFTAKFWKGYYLFYKLVKFPYSDDERIQLAAKAFKEAADGANHKEAQFMYASCIYKKIPSEAIKYFKMAAAQQHTISMHNLGLLYYNGKYIDVDKKEGEYWFKRAAD</sequence>
<dbReference type="SMART" id="SM00671">
    <property type="entry name" value="SEL1"/>
    <property type="match status" value="2"/>
</dbReference>
<dbReference type="InterPro" id="IPR051681">
    <property type="entry name" value="Ser/Thr_Kinases-Pseudokinases"/>
</dbReference>
<dbReference type="SUPFAM" id="SSF56112">
    <property type="entry name" value="Protein kinase-like (PK-like)"/>
    <property type="match status" value="1"/>
</dbReference>
<dbReference type="PANTHER" id="PTHR44329">
    <property type="entry name" value="SERINE/THREONINE-PROTEIN KINASE TNNI3K-RELATED"/>
    <property type="match status" value="1"/>
</dbReference>
<name>A0A9N9IFW4_9GLOM</name>
<dbReference type="InterPro" id="IPR001245">
    <property type="entry name" value="Ser-Thr/Tyr_kinase_cat_dom"/>
</dbReference>
<reference evidence="4" key="1">
    <citation type="submission" date="2021-06" db="EMBL/GenBank/DDBJ databases">
        <authorList>
            <person name="Kallberg Y."/>
            <person name="Tangrot J."/>
            <person name="Rosling A."/>
        </authorList>
    </citation>
    <scope>NUCLEOTIDE SEQUENCE</scope>
    <source>
        <strain evidence="4">FL966</strain>
    </source>
</reference>
<keyword evidence="2" id="KW-0067">ATP-binding</keyword>
<dbReference type="PROSITE" id="PS00109">
    <property type="entry name" value="PROTEIN_KINASE_TYR"/>
    <property type="match status" value="1"/>
</dbReference>
<evidence type="ECO:0000259" key="3">
    <source>
        <dbReference type="PROSITE" id="PS50011"/>
    </source>
</evidence>
<dbReference type="GO" id="GO:0007166">
    <property type="term" value="P:cell surface receptor signaling pathway"/>
    <property type="evidence" value="ECO:0007669"/>
    <property type="project" value="InterPro"/>
</dbReference>
<dbReference type="AlphaFoldDB" id="A0A9N9IFW4"/>
<dbReference type="InterPro" id="IPR011990">
    <property type="entry name" value="TPR-like_helical_dom_sf"/>
</dbReference>
<organism evidence="4 5">
    <name type="scientific">Cetraspora pellucida</name>
    <dbReference type="NCBI Taxonomy" id="1433469"/>
    <lineage>
        <taxon>Eukaryota</taxon>
        <taxon>Fungi</taxon>
        <taxon>Fungi incertae sedis</taxon>
        <taxon>Mucoromycota</taxon>
        <taxon>Glomeromycotina</taxon>
        <taxon>Glomeromycetes</taxon>
        <taxon>Diversisporales</taxon>
        <taxon>Gigasporaceae</taxon>
        <taxon>Cetraspora</taxon>
    </lineage>
</organism>
<protein>
    <submittedName>
        <fullName evidence="4">6348_t:CDS:1</fullName>
    </submittedName>
</protein>
<feature type="non-terminal residue" evidence="4">
    <location>
        <position position="657"/>
    </location>
</feature>
<feature type="domain" description="Protein kinase" evidence="3">
    <location>
        <begin position="239"/>
        <end position="498"/>
    </location>
</feature>
<dbReference type="Proteomes" id="UP000789759">
    <property type="component" value="Unassembled WGS sequence"/>
</dbReference>
<comment type="caution">
    <text evidence="4">The sequence shown here is derived from an EMBL/GenBank/DDBJ whole genome shotgun (WGS) entry which is preliminary data.</text>
</comment>
<evidence type="ECO:0000313" key="4">
    <source>
        <dbReference type="EMBL" id="CAG8735279.1"/>
    </source>
</evidence>
<dbReference type="InterPro" id="IPR011009">
    <property type="entry name" value="Kinase-like_dom_sf"/>
</dbReference>
<evidence type="ECO:0000313" key="5">
    <source>
        <dbReference type="Proteomes" id="UP000789759"/>
    </source>
</evidence>
<keyword evidence="5" id="KW-1185">Reference proteome</keyword>
<dbReference type="PROSITE" id="PS50011">
    <property type="entry name" value="PROTEIN_KINASE_DOM"/>
    <property type="match status" value="1"/>
</dbReference>
<dbReference type="GO" id="GO:0004672">
    <property type="term" value="F:protein kinase activity"/>
    <property type="evidence" value="ECO:0007669"/>
    <property type="project" value="InterPro"/>
</dbReference>
<dbReference type="GO" id="GO:0005524">
    <property type="term" value="F:ATP binding"/>
    <property type="evidence" value="ECO:0007669"/>
    <property type="project" value="UniProtKB-KW"/>
</dbReference>
<keyword evidence="1" id="KW-0547">Nucleotide-binding</keyword>
<accession>A0A9N9IFW4</accession>
<dbReference type="Gene3D" id="1.10.510.10">
    <property type="entry name" value="Transferase(Phosphotransferase) domain 1"/>
    <property type="match status" value="1"/>
</dbReference>
<dbReference type="InterPro" id="IPR008266">
    <property type="entry name" value="Tyr_kinase_AS"/>
</dbReference>
<dbReference type="GO" id="GO:0097527">
    <property type="term" value="P:necroptotic signaling pathway"/>
    <property type="evidence" value="ECO:0007669"/>
    <property type="project" value="TreeGrafter"/>
</dbReference>
<dbReference type="Pfam" id="PF08238">
    <property type="entry name" value="Sel1"/>
    <property type="match status" value="2"/>
</dbReference>
<dbReference type="CDD" id="cd21037">
    <property type="entry name" value="MLKL_NTD"/>
    <property type="match status" value="1"/>
</dbReference>
<dbReference type="Gene3D" id="1.25.40.10">
    <property type="entry name" value="Tetratricopeptide repeat domain"/>
    <property type="match status" value="1"/>
</dbReference>
<dbReference type="SUPFAM" id="SSF81901">
    <property type="entry name" value="HCP-like"/>
    <property type="match status" value="1"/>
</dbReference>
<dbReference type="OrthoDB" id="2394545at2759"/>
<dbReference type="Gene3D" id="1.20.930.20">
    <property type="entry name" value="Adaptor protein Cbl, N-terminal domain"/>
    <property type="match status" value="1"/>
</dbReference>
<dbReference type="InterPro" id="IPR000719">
    <property type="entry name" value="Prot_kinase_dom"/>
</dbReference>
<dbReference type="EMBL" id="CAJVQA010015113">
    <property type="protein sequence ID" value="CAG8735279.1"/>
    <property type="molecule type" value="Genomic_DNA"/>
</dbReference>
<gene>
    <name evidence="4" type="ORF">CPELLU_LOCUS13757</name>
</gene>